<feature type="transmembrane region" description="Helical" evidence="14">
    <location>
        <begin position="288"/>
        <end position="306"/>
    </location>
</feature>
<evidence type="ECO:0000256" key="14">
    <source>
        <dbReference type="HAMAP-Rule" id="MF_00154"/>
    </source>
</evidence>
<dbReference type="EC" id="2.5.1.141" evidence="3 14"/>
<dbReference type="PROSITE" id="PS00943">
    <property type="entry name" value="UBIA"/>
    <property type="match status" value="1"/>
</dbReference>
<dbReference type="PANTHER" id="PTHR43448:SF7">
    <property type="entry name" value="4-HYDROXYBENZOATE SOLANESYLTRANSFERASE"/>
    <property type="match status" value="1"/>
</dbReference>
<evidence type="ECO:0000256" key="7">
    <source>
        <dbReference type="ARBA" id="ARBA00022989"/>
    </source>
</evidence>
<feature type="transmembrane region" description="Helical" evidence="14">
    <location>
        <begin position="132"/>
        <end position="153"/>
    </location>
</feature>
<dbReference type="InterPro" id="IPR000537">
    <property type="entry name" value="UbiA_prenyltransferase"/>
</dbReference>
<accession>A0AAT9G751</accession>
<keyword evidence="4 14" id="KW-1003">Cell membrane</keyword>
<feature type="transmembrane region" description="Helical" evidence="14">
    <location>
        <begin position="185"/>
        <end position="208"/>
    </location>
</feature>
<comment type="similarity">
    <text evidence="14">Belongs to the UbiA prenyltransferase family. Protoheme IX farnesyltransferase subfamily.</text>
</comment>
<dbReference type="NCBIfam" id="NF003349">
    <property type="entry name" value="PRK04375.1-2"/>
    <property type="match status" value="1"/>
</dbReference>
<evidence type="ECO:0000256" key="6">
    <source>
        <dbReference type="ARBA" id="ARBA00022692"/>
    </source>
</evidence>
<feature type="transmembrane region" description="Helical" evidence="14">
    <location>
        <begin position="257"/>
        <end position="276"/>
    </location>
</feature>
<proteinExistence type="inferred from homology"/>
<dbReference type="Pfam" id="PF01040">
    <property type="entry name" value="UbiA"/>
    <property type="match status" value="1"/>
</dbReference>
<keyword evidence="5 14" id="KW-0808">Transferase</keyword>
<feature type="transmembrane region" description="Helical" evidence="14">
    <location>
        <begin position="234"/>
        <end position="251"/>
    </location>
</feature>
<feature type="transmembrane region" description="Helical" evidence="14">
    <location>
        <begin position="59"/>
        <end position="81"/>
    </location>
</feature>
<comment type="pathway">
    <text evidence="2 14">Porphyrin-containing compound metabolism; heme O biosynthesis; heme O from protoheme: step 1/1.</text>
</comment>
<dbReference type="InterPro" id="IPR030470">
    <property type="entry name" value="UbiA_prenylTrfase_CS"/>
</dbReference>
<keyword evidence="6 14" id="KW-0812">Transmembrane</keyword>
<dbReference type="CDD" id="cd13957">
    <property type="entry name" value="PT_UbiA_Cox10"/>
    <property type="match status" value="1"/>
</dbReference>
<keyword evidence="8 14" id="KW-0350">Heme biosynthesis</keyword>
<evidence type="ECO:0000313" key="15">
    <source>
        <dbReference type="EMBL" id="BFD45646.1"/>
    </source>
</evidence>
<feature type="transmembrane region" description="Helical" evidence="14">
    <location>
        <begin position="160"/>
        <end position="179"/>
    </location>
</feature>
<evidence type="ECO:0000256" key="2">
    <source>
        <dbReference type="ARBA" id="ARBA00004919"/>
    </source>
</evidence>
<keyword evidence="9 14" id="KW-0472">Membrane</keyword>
<dbReference type="GO" id="GO:0008495">
    <property type="term" value="F:protoheme IX farnesyltransferase activity"/>
    <property type="evidence" value="ECO:0007669"/>
    <property type="project" value="UniProtKB-UniRule"/>
</dbReference>
<dbReference type="HAMAP" id="MF_00154">
    <property type="entry name" value="CyoE_CtaB"/>
    <property type="match status" value="1"/>
</dbReference>
<comment type="miscellaneous">
    <text evidence="14">Carbon 2 of the heme B porphyrin ring is defined according to the Fischer nomenclature.</text>
</comment>
<dbReference type="GO" id="GO:0005886">
    <property type="term" value="C:plasma membrane"/>
    <property type="evidence" value="ECO:0007669"/>
    <property type="project" value="UniProtKB-SubCell"/>
</dbReference>
<protein>
    <recommendedName>
        <fullName evidence="11 14">Protoheme IX farnesyltransferase</fullName>
        <ecNumber evidence="3 14">2.5.1.141</ecNumber>
    </recommendedName>
    <alternativeName>
        <fullName evidence="12 14">Heme B farnesyltransferase</fullName>
    </alternativeName>
    <alternativeName>
        <fullName evidence="10 14">Heme O synthase</fullName>
    </alternativeName>
</protein>
<keyword evidence="7 14" id="KW-1133">Transmembrane helix</keyword>
<evidence type="ECO:0000256" key="9">
    <source>
        <dbReference type="ARBA" id="ARBA00023136"/>
    </source>
</evidence>
<evidence type="ECO:0000256" key="3">
    <source>
        <dbReference type="ARBA" id="ARBA00012292"/>
    </source>
</evidence>
<evidence type="ECO:0000256" key="5">
    <source>
        <dbReference type="ARBA" id="ARBA00022679"/>
    </source>
</evidence>
<dbReference type="NCBIfam" id="TIGR01473">
    <property type="entry name" value="cyoE_ctaB"/>
    <property type="match status" value="1"/>
</dbReference>
<sequence>MNNSSNYINNSFAKIGMNTIKKRSNNSSVMDYILLMKPRVMALVVFTSFSGLWLAPYPIHPFIACIAMLCITLGAGSSAAINMWYDRDIDAIMKRTQNRPLVIGVIEPQDALAFGVVVGFFSVFLMGLCVNLLSALLLLITILYYVFIYTMWLKRSTMQNIVIGGVAGALPPMIGWTTVTNEISLFSFSLFMIILTWTPPHSWALAIFRSEDYKNCGVPMMPVVKGEYYTKKQILAYSIIMVITTFTPFFLGISNLVYLVTAFILGLIFLYYAASLFSDKDHKQAKKLFAYSIFYLFSIFLTLDFSRN</sequence>
<name>A0AAT9G751_9RICK</name>
<gene>
    <name evidence="15" type="primary">cyoE</name>
    <name evidence="14" type="synonym">ctaB</name>
    <name evidence="15" type="ORF">DMENIID0002_02920</name>
</gene>
<feature type="transmembrane region" description="Helical" evidence="14">
    <location>
        <begin position="32"/>
        <end position="53"/>
    </location>
</feature>
<dbReference type="InterPro" id="IPR006369">
    <property type="entry name" value="Protohaem_IX_farnesylTrfase"/>
</dbReference>
<feature type="transmembrane region" description="Helical" evidence="14">
    <location>
        <begin position="101"/>
        <end position="126"/>
    </location>
</feature>
<evidence type="ECO:0000256" key="8">
    <source>
        <dbReference type="ARBA" id="ARBA00023133"/>
    </source>
</evidence>
<dbReference type="EMBL" id="AP029170">
    <property type="protein sequence ID" value="BFD45646.1"/>
    <property type="molecule type" value="Genomic_DNA"/>
</dbReference>
<comment type="function">
    <text evidence="14">Converts heme B (protoheme IX) to heme O by substitution of the vinyl group on carbon 2 of heme B porphyrin ring with a hydroxyethyl farnesyl side group.</text>
</comment>
<evidence type="ECO:0000256" key="12">
    <source>
        <dbReference type="ARBA" id="ARBA00042475"/>
    </source>
</evidence>
<evidence type="ECO:0000256" key="1">
    <source>
        <dbReference type="ARBA" id="ARBA00004651"/>
    </source>
</evidence>
<dbReference type="AlphaFoldDB" id="A0AAT9G751"/>
<evidence type="ECO:0000256" key="11">
    <source>
        <dbReference type="ARBA" id="ARBA00040810"/>
    </source>
</evidence>
<dbReference type="InterPro" id="IPR044878">
    <property type="entry name" value="UbiA_sf"/>
</dbReference>
<reference evidence="15" key="1">
    <citation type="submission" date="2024-01" db="EMBL/GenBank/DDBJ databases">
        <title>Sequencing the genomes of a sandfly, Sergentomyia squamirostris, and its two endosymbionts.</title>
        <authorList>
            <person name="Itokawa K."/>
            <person name="Sanjoba C."/>
        </authorList>
    </citation>
    <scope>NUCLEOTIDE SEQUENCE</scope>
    <source>
        <strain evidence="15">RiSSQ</strain>
    </source>
</reference>
<dbReference type="Gene3D" id="1.10.357.140">
    <property type="entry name" value="UbiA prenyltransferase"/>
    <property type="match status" value="1"/>
</dbReference>
<dbReference type="GO" id="GO:0048034">
    <property type="term" value="P:heme O biosynthetic process"/>
    <property type="evidence" value="ECO:0007669"/>
    <property type="project" value="UniProtKB-UniRule"/>
</dbReference>
<evidence type="ECO:0000256" key="4">
    <source>
        <dbReference type="ARBA" id="ARBA00022475"/>
    </source>
</evidence>
<evidence type="ECO:0000256" key="13">
    <source>
        <dbReference type="ARBA" id="ARBA00047690"/>
    </source>
</evidence>
<organism evidence="15">
    <name type="scientific">Candidatus Tisiphia endosymbiont of Sergentomyia squamirostris</name>
    <dbReference type="NCBI Taxonomy" id="3113639"/>
    <lineage>
        <taxon>Bacteria</taxon>
        <taxon>Pseudomonadati</taxon>
        <taxon>Pseudomonadota</taxon>
        <taxon>Alphaproteobacteria</taxon>
        <taxon>Rickettsiales</taxon>
        <taxon>Rickettsiaceae</taxon>
        <taxon>Rickettsieae</taxon>
        <taxon>Candidatus Tisiphia</taxon>
    </lineage>
</organism>
<comment type="catalytic activity">
    <reaction evidence="13 14">
        <text>heme b + (2E,6E)-farnesyl diphosphate + H2O = Fe(II)-heme o + diphosphate</text>
        <dbReference type="Rhea" id="RHEA:28070"/>
        <dbReference type="ChEBI" id="CHEBI:15377"/>
        <dbReference type="ChEBI" id="CHEBI:33019"/>
        <dbReference type="ChEBI" id="CHEBI:60344"/>
        <dbReference type="ChEBI" id="CHEBI:60530"/>
        <dbReference type="ChEBI" id="CHEBI:175763"/>
        <dbReference type="EC" id="2.5.1.141"/>
    </reaction>
</comment>
<dbReference type="PANTHER" id="PTHR43448">
    <property type="entry name" value="PROTOHEME IX FARNESYLTRANSFERASE, MITOCHONDRIAL"/>
    <property type="match status" value="1"/>
</dbReference>
<dbReference type="FunFam" id="1.10.357.140:FF:000001">
    <property type="entry name" value="Protoheme IX farnesyltransferase"/>
    <property type="match status" value="1"/>
</dbReference>
<evidence type="ECO:0000256" key="10">
    <source>
        <dbReference type="ARBA" id="ARBA00030253"/>
    </source>
</evidence>
<comment type="subcellular location">
    <subcellularLocation>
        <location evidence="1 14">Cell membrane</location>
        <topology evidence="1 14">Multi-pass membrane protein</topology>
    </subcellularLocation>
</comment>